<sequence length="246" mass="27977">MNDTINLLKSHRSIRKYKSDPIPQEYVDEILTSAQMASSSSHVQAYSVIGVMDQEKKKKLSILSGNQTYVADCPLFFVWCADLYRLKAACDMEQTEMISGTMENFIVSTVDVALAAQNAAIAAESLGLGIVYIGGIRNQSKEVTELLQLPELVYPVFGMCLGFPDQDPMVRPRLQTNMIYHQENYNTSKTTNELMDYNQIINEYYLDRTKGKVDTNWSKQMSNKFQTASRNHLRKYLEDQGFGFSE</sequence>
<proteinExistence type="inferred from homology"/>
<keyword evidence="8" id="KW-1185">Reference proteome</keyword>
<organism evidence="7 8">
    <name type="scientific">Chengkuizengella marina</name>
    <dbReference type="NCBI Taxonomy" id="2507566"/>
    <lineage>
        <taxon>Bacteria</taxon>
        <taxon>Bacillati</taxon>
        <taxon>Bacillota</taxon>
        <taxon>Bacilli</taxon>
        <taxon>Bacillales</taxon>
        <taxon>Paenibacillaceae</taxon>
        <taxon>Chengkuizengella</taxon>
    </lineage>
</organism>
<dbReference type="GO" id="GO:0052873">
    <property type="term" value="F:FMN reductase (NADPH) activity"/>
    <property type="evidence" value="ECO:0007669"/>
    <property type="project" value="UniProtKB-EC"/>
</dbReference>
<evidence type="ECO:0000256" key="3">
    <source>
        <dbReference type="ARBA" id="ARBA00022643"/>
    </source>
</evidence>
<evidence type="ECO:0000256" key="5">
    <source>
        <dbReference type="PIRNR" id="PIRNR005426"/>
    </source>
</evidence>
<evidence type="ECO:0000256" key="4">
    <source>
        <dbReference type="ARBA" id="ARBA00023002"/>
    </source>
</evidence>
<keyword evidence="2 5" id="KW-0285">Flavoprotein</keyword>
<dbReference type="Gene3D" id="3.40.109.10">
    <property type="entry name" value="NADH Oxidase"/>
    <property type="match status" value="1"/>
</dbReference>
<reference evidence="7 8" key="1">
    <citation type="submission" date="2019-01" db="EMBL/GenBank/DDBJ databases">
        <title>Chengkuizengella sp. nov., isolated from deep-sea sediment of East Pacific Ocean.</title>
        <authorList>
            <person name="Yang J."/>
            <person name="Lai Q."/>
            <person name="Shao Z."/>
        </authorList>
    </citation>
    <scope>NUCLEOTIDE SEQUENCE [LARGE SCALE GENOMIC DNA]</scope>
    <source>
        <strain evidence="7 8">YPA3-1-1</strain>
    </source>
</reference>
<dbReference type="SUPFAM" id="SSF55469">
    <property type="entry name" value="FMN-dependent nitroreductase-like"/>
    <property type="match status" value="1"/>
</dbReference>
<evidence type="ECO:0000259" key="6">
    <source>
        <dbReference type="Pfam" id="PF00881"/>
    </source>
</evidence>
<dbReference type="EMBL" id="SIJB01000028">
    <property type="protein sequence ID" value="NBI29942.1"/>
    <property type="molecule type" value="Genomic_DNA"/>
</dbReference>
<dbReference type="PANTHER" id="PTHR43425:SF2">
    <property type="entry name" value="OXYGEN-INSENSITIVE NADPH NITROREDUCTASE"/>
    <property type="match status" value="1"/>
</dbReference>
<keyword evidence="5" id="KW-0521">NADP</keyword>
<dbReference type="Pfam" id="PF00881">
    <property type="entry name" value="Nitroreductase"/>
    <property type="match status" value="1"/>
</dbReference>
<dbReference type="InterPro" id="IPR016446">
    <property type="entry name" value="Flavin_OxRdtase_Frp"/>
</dbReference>
<dbReference type="InterPro" id="IPR029479">
    <property type="entry name" value="Nitroreductase"/>
</dbReference>
<dbReference type="EC" id="1.5.1.38" evidence="7"/>
<dbReference type="PANTHER" id="PTHR43425">
    <property type="entry name" value="OXYGEN-INSENSITIVE NADPH NITROREDUCTASE"/>
    <property type="match status" value="1"/>
</dbReference>
<keyword evidence="3 5" id="KW-0288">FMN</keyword>
<dbReference type="PIRSF" id="PIRSF005426">
    <property type="entry name" value="Frp"/>
    <property type="match status" value="1"/>
</dbReference>
<evidence type="ECO:0000256" key="1">
    <source>
        <dbReference type="ARBA" id="ARBA00008366"/>
    </source>
</evidence>
<name>A0A6N9Q549_9BACL</name>
<evidence type="ECO:0000313" key="7">
    <source>
        <dbReference type="EMBL" id="NBI29942.1"/>
    </source>
</evidence>
<dbReference type="RefSeq" id="WP_160646745.1">
    <property type="nucleotide sequence ID" value="NZ_SIJB01000028.1"/>
</dbReference>
<dbReference type="InterPro" id="IPR000415">
    <property type="entry name" value="Nitroreductase-like"/>
</dbReference>
<keyword evidence="4 5" id="KW-0560">Oxidoreductase</keyword>
<comment type="caution">
    <text evidence="7">The sequence shown here is derived from an EMBL/GenBank/DDBJ whole genome shotgun (WGS) entry which is preliminary data.</text>
</comment>
<accession>A0A6N9Q549</accession>
<evidence type="ECO:0000313" key="8">
    <source>
        <dbReference type="Proteomes" id="UP000448943"/>
    </source>
</evidence>
<dbReference type="OrthoDB" id="9775805at2"/>
<dbReference type="AlphaFoldDB" id="A0A6N9Q549"/>
<comment type="similarity">
    <text evidence="1 5">Belongs to the flavin oxidoreductase frp family.</text>
</comment>
<protein>
    <submittedName>
        <fullName evidence="7">Oxygen-insensitive NADPH nitroreductase</fullName>
        <ecNumber evidence="7">1.5.1.38</ecNumber>
    </submittedName>
</protein>
<feature type="domain" description="Nitroreductase" evidence="6">
    <location>
        <begin position="9"/>
        <end position="162"/>
    </location>
</feature>
<dbReference type="CDD" id="cd02146">
    <property type="entry name" value="NfsA-like"/>
    <property type="match status" value="1"/>
</dbReference>
<dbReference type="NCBIfam" id="NF008033">
    <property type="entry name" value="PRK10765.1"/>
    <property type="match status" value="1"/>
</dbReference>
<gene>
    <name evidence="7" type="primary">nfsA</name>
    <name evidence="7" type="ORF">ERL59_13340</name>
</gene>
<dbReference type="Proteomes" id="UP000448943">
    <property type="component" value="Unassembled WGS sequence"/>
</dbReference>
<evidence type="ECO:0000256" key="2">
    <source>
        <dbReference type="ARBA" id="ARBA00022630"/>
    </source>
</evidence>